<reference evidence="1" key="1">
    <citation type="journal article" date="2013" name="Genetics">
        <title>The draft genome and transcriptome of Panagrellus redivivus are shaped by the harsh demands of a free-living lifestyle.</title>
        <authorList>
            <person name="Srinivasan J."/>
            <person name="Dillman A.R."/>
            <person name="Macchietto M.G."/>
            <person name="Heikkinen L."/>
            <person name="Lakso M."/>
            <person name="Fracchia K.M."/>
            <person name="Antoshechkin I."/>
            <person name="Mortazavi A."/>
            <person name="Wong G."/>
            <person name="Sternberg P.W."/>
        </authorList>
    </citation>
    <scope>NUCLEOTIDE SEQUENCE [LARGE SCALE GENOMIC DNA]</scope>
    <source>
        <strain evidence="1">MT8872</strain>
    </source>
</reference>
<evidence type="ECO:0000313" key="1">
    <source>
        <dbReference type="Proteomes" id="UP000492821"/>
    </source>
</evidence>
<reference evidence="2" key="2">
    <citation type="submission" date="2020-10" db="UniProtKB">
        <authorList>
            <consortium name="WormBaseParasite"/>
        </authorList>
    </citation>
    <scope>IDENTIFICATION</scope>
</reference>
<dbReference type="Proteomes" id="UP000492821">
    <property type="component" value="Unassembled WGS sequence"/>
</dbReference>
<dbReference type="WBParaSite" id="Pan_g16274.t1">
    <property type="protein sequence ID" value="Pan_g16274.t1"/>
    <property type="gene ID" value="Pan_g16274"/>
</dbReference>
<sequence>MLEVHPISDLQPLFPTFGDCKASMSTSKIPLKSLFGPFPRKDGCAADIAIGIGTVKGSPSLLLLFYVLTRTIDILFFVRGFNLARGKGDPSS</sequence>
<name>A0A7E4V4T3_PANRE</name>
<dbReference type="AlphaFoldDB" id="A0A7E4V4T3"/>
<keyword evidence="1" id="KW-1185">Reference proteome</keyword>
<protein>
    <submittedName>
        <fullName evidence="2">Uncharacterized protein</fullName>
    </submittedName>
</protein>
<evidence type="ECO:0000313" key="2">
    <source>
        <dbReference type="WBParaSite" id="Pan_g16274.t1"/>
    </source>
</evidence>
<proteinExistence type="predicted"/>
<accession>A0A7E4V4T3</accession>
<organism evidence="1 2">
    <name type="scientific">Panagrellus redivivus</name>
    <name type="common">Microworm</name>
    <dbReference type="NCBI Taxonomy" id="6233"/>
    <lineage>
        <taxon>Eukaryota</taxon>
        <taxon>Metazoa</taxon>
        <taxon>Ecdysozoa</taxon>
        <taxon>Nematoda</taxon>
        <taxon>Chromadorea</taxon>
        <taxon>Rhabditida</taxon>
        <taxon>Tylenchina</taxon>
        <taxon>Panagrolaimomorpha</taxon>
        <taxon>Panagrolaimoidea</taxon>
        <taxon>Panagrolaimidae</taxon>
        <taxon>Panagrellus</taxon>
    </lineage>
</organism>